<comment type="caution">
    <text evidence="1">The sequence shown here is derived from an EMBL/GenBank/DDBJ whole genome shotgun (WGS) entry which is preliminary data.</text>
</comment>
<dbReference type="AlphaFoldDB" id="A0A4Z2H8Y3"/>
<evidence type="ECO:0000313" key="2">
    <source>
        <dbReference type="Proteomes" id="UP000314294"/>
    </source>
</evidence>
<sequence>MMSELFTCHNEGHKGSDLPLGAVGGDAGIVAGIAADDFGEVELAVPLCHPGWQLSSVCRGRQRQVSKGDLLCPSPRSVLGHAGVGARVSFLCGTEDQIQAVLVNSALDGHPLTSSLPPDLGLRSAAWGTTGYPLQSVGCENLRHLGHHVIDLCARCRYTLEKVHKSRHWPDWRSSPSWYHSNVGVGTAVNWQWSEASSFLNTTWSSGVTTGRGKLLSV</sequence>
<keyword evidence="2" id="KW-1185">Reference proteome</keyword>
<accession>A0A4Z2H8Y3</accession>
<reference evidence="1 2" key="1">
    <citation type="submission" date="2019-03" db="EMBL/GenBank/DDBJ databases">
        <title>First draft genome of Liparis tanakae, snailfish: a comprehensive survey of snailfish specific genes.</title>
        <authorList>
            <person name="Kim W."/>
            <person name="Song I."/>
            <person name="Jeong J.-H."/>
            <person name="Kim D."/>
            <person name="Kim S."/>
            <person name="Ryu S."/>
            <person name="Song J.Y."/>
            <person name="Lee S.K."/>
        </authorList>
    </citation>
    <scope>NUCLEOTIDE SEQUENCE [LARGE SCALE GENOMIC DNA]</scope>
    <source>
        <tissue evidence="1">Muscle</tissue>
    </source>
</reference>
<organism evidence="1 2">
    <name type="scientific">Liparis tanakae</name>
    <name type="common">Tanaka's snailfish</name>
    <dbReference type="NCBI Taxonomy" id="230148"/>
    <lineage>
        <taxon>Eukaryota</taxon>
        <taxon>Metazoa</taxon>
        <taxon>Chordata</taxon>
        <taxon>Craniata</taxon>
        <taxon>Vertebrata</taxon>
        <taxon>Euteleostomi</taxon>
        <taxon>Actinopterygii</taxon>
        <taxon>Neopterygii</taxon>
        <taxon>Teleostei</taxon>
        <taxon>Neoteleostei</taxon>
        <taxon>Acanthomorphata</taxon>
        <taxon>Eupercaria</taxon>
        <taxon>Perciformes</taxon>
        <taxon>Cottioidei</taxon>
        <taxon>Cottales</taxon>
        <taxon>Liparidae</taxon>
        <taxon>Liparis</taxon>
    </lineage>
</organism>
<name>A0A4Z2H8Y3_9TELE</name>
<evidence type="ECO:0000313" key="1">
    <source>
        <dbReference type="EMBL" id="TNN61324.1"/>
    </source>
</evidence>
<dbReference type="EMBL" id="SRLO01000317">
    <property type="protein sequence ID" value="TNN61324.1"/>
    <property type="molecule type" value="Genomic_DNA"/>
</dbReference>
<dbReference type="Proteomes" id="UP000314294">
    <property type="component" value="Unassembled WGS sequence"/>
</dbReference>
<gene>
    <name evidence="1" type="ORF">EYF80_028451</name>
</gene>
<protein>
    <submittedName>
        <fullName evidence="1">Uncharacterized protein</fullName>
    </submittedName>
</protein>
<proteinExistence type="predicted"/>